<keyword evidence="3" id="KW-1185">Reference proteome</keyword>
<comment type="caution">
    <text evidence="2">The sequence shown here is derived from an EMBL/GenBank/DDBJ whole genome shotgun (WGS) entry which is preliminary data.</text>
</comment>
<accession>A0A4T0V085</accession>
<gene>
    <name evidence="2" type="primary">tsaB</name>
    <name evidence="2" type="ORF">E5K04_05505</name>
</gene>
<name>A0A4T0V085_9NEIS</name>
<dbReference type="InterPro" id="IPR043129">
    <property type="entry name" value="ATPase_NBD"/>
</dbReference>
<dbReference type="OrthoDB" id="9809995at2"/>
<dbReference type="GO" id="GO:0002949">
    <property type="term" value="P:tRNA threonylcarbamoyladenosine modification"/>
    <property type="evidence" value="ECO:0007669"/>
    <property type="project" value="InterPro"/>
</dbReference>
<protein>
    <submittedName>
        <fullName evidence="2">tRNA (Adenosine(37)-N6)-threonylcarbamoyltransferase complex dimerization subunit type 1 TsaB</fullName>
    </submittedName>
</protein>
<dbReference type="SUPFAM" id="SSF53067">
    <property type="entry name" value="Actin-like ATPase domain"/>
    <property type="match status" value="2"/>
</dbReference>
<evidence type="ECO:0000313" key="3">
    <source>
        <dbReference type="Proteomes" id="UP000308891"/>
    </source>
</evidence>
<keyword evidence="2" id="KW-0808">Transferase</keyword>
<proteinExistence type="predicted"/>
<dbReference type="EMBL" id="STGJ01000005">
    <property type="protein sequence ID" value="TIC84627.1"/>
    <property type="molecule type" value="Genomic_DNA"/>
</dbReference>
<evidence type="ECO:0000313" key="2">
    <source>
        <dbReference type="EMBL" id="TIC84627.1"/>
    </source>
</evidence>
<dbReference type="InterPro" id="IPR000905">
    <property type="entry name" value="Gcp-like_dom"/>
</dbReference>
<dbReference type="Gene3D" id="3.30.420.40">
    <property type="match status" value="2"/>
</dbReference>
<dbReference type="Pfam" id="PF00814">
    <property type="entry name" value="TsaD"/>
    <property type="match status" value="1"/>
</dbReference>
<dbReference type="Proteomes" id="UP000308891">
    <property type="component" value="Unassembled WGS sequence"/>
</dbReference>
<dbReference type="RefSeq" id="WP_136551900.1">
    <property type="nucleotide sequence ID" value="NZ_STGJ01000005.1"/>
</dbReference>
<evidence type="ECO:0000259" key="1">
    <source>
        <dbReference type="Pfam" id="PF00814"/>
    </source>
</evidence>
<sequence length="222" mass="23619">MNLLAIDTTTDYLSLALNCGDAVVEHHERVGQKHAELLLPTLSTLLRQAGCELSAIGGITFSCGPGSFTGVRIACSAAQGLGYALAVPLYPIPTLDVLAWQCRGSRTLACLDARMNQVYYACYDEQARPLTAIRVADPQAIAPAEGDWLVAGDGFARYQDALRAALGTQLAASNDTVQPHARALLEMAGSGAYPAVDARDAEILYVRNKVALTVSEQQARRA</sequence>
<dbReference type="NCBIfam" id="TIGR03725">
    <property type="entry name" value="T6A_YeaZ"/>
    <property type="match status" value="1"/>
</dbReference>
<dbReference type="CDD" id="cd24032">
    <property type="entry name" value="ASKHA_NBD_TsaB"/>
    <property type="match status" value="1"/>
</dbReference>
<dbReference type="GO" id="GO:0016740">
    <property type="term" value="F:transferase activity"/>
    <property type="evidence" value="ECO:0007669"/>
    <property type="project" value="UniProtKB-KW"/>
</dbReference>
<organism evidence="2 3">
    <name type="scientific">Crenobacter intestini</name>
    <dbReference type="NCBI Taxonomy" id="2563443"/>
    <lineage>
        <taxon>Bacteria</taxon>
        <taxon>Pseudomonadati</taxon>
        <taxon>Pseudomonadota</taxon>
        <taxon>Betaproteobacteria</taxon>
        <taxon>Neisseriales</taxon>
        <taxon>Neisseriaceae</taxon>
        <taxon>Crenobacter</taxon>
    </lineage>
</organism>
<reference evidence="2 3" key="1">
    <citation type="submission" date="2019-04" db="EMBL/GenBank/DDBJ databases">
        <title>Crenobacter sp. nov.</title>
        <authorList>
            <person name="Shi S."/>
        </authorList>
    </citation>
    <scope>NUCLEOTIDE SEQUENCE [LARGE SCALE GENOMIC DNA]</scope>
    <source>
        <strain evidence="2 3">GY 70310</strain>
    </source>
</reference>
<dbReference type="AlphaFoldDB" id="A0A4T0V085"/>
<dbReference type="InterPro" id="IPR022496">
    <property type="entry name" value="T6A_TsaB"/>
</dbReference>
<feature type="domain" description="Gcp-like" evidence="1">
    <location>
        <begin position="29"/>
        <end position="127"/>
    </location>
</feature>